<dbReference type="OrthoDB" id="182122at2"/>
<evidence type="ECO:0000256" key="2">
    <source>
        <dbReference type="ARBA" id="ARBA00022679"/>
    </source>
</evidence>
<keyword evidence="2" id="KW-0808">Transferase</keyword>
<evidence type="ECO:0000256" key="3">
    <source>
        <dbReference type="ARBA" id="ARBA00023180"/>
    </source>
</evidence>
<gene>
    <name evidence="5" type="ordered locus">Cyan7425_5188</name>
</gene>
<dbReference type="EMBL" id="CP001344">
    <property type="protein sequence ID" value="ACL47481.1"/>
    <property type="molecule type" value="Genomic_DNA"/>
</dbReference>
<dbReference type="Pfam" id="PF04577">
    <property type="entry name" value="Glyco_transf_61"/>
    <property type="match status" value="1"/>
</dbReference>
<protein>
    <submittedName>
        <fullName evidence="5">Capsular polysaccharide biosynthesis protein-like protein</fullName>
    </submittedName>
</protein>
<dbReference type="PANTHER" id="PTHR20961">
    <property type="entry name" value="GLYCOSYLTRANSFERASE"/>
    <property type="match status" value="1"/>
</dbReference>
<dbReference type="KEGG" id="cyn:Cyan7425_5188"/>
<reference evidence="5" key="1">
    <citation type="submission" date="2009-01" db="EMBL/GenBank/DDBJ databases">
        <title>Complete sequence of chromosome Cyanothece sp. PCC 7425.</title>
        <authorList>
            <consortium name="US DOE Joint Genome Institute"/>
            <person name="Lucas S."/>
            <person name="Copeland A."/>
            <person name="Lapidus A."/>
            <person name="Glavina del Rio T."/>
            <person name="Dalin E."/>
            <person name="Tice H."/>
            <person name="Bruce D."/>
            <person name="Goodwin L."/>
            <person name="Pitluck S."/>
            <person name="Sims D."/>
            <person name="Meineke L."/>
            <person name="Brettin T."/>
            <person name="Detter J.C."/>
            <person name="Han C."/>
            <person name="Larimer F."/>
            <person name="Land M."/>
            <person name="Hauser L."/>
            <person name="Kyrpides N."/>
            <person name="Ovchinnikova G."/>
            <person name="Liberton M."/>
            <person name="Stoeckel J."/>
            <person name="Banerjee A."/>
            <person name="Singh A."/>
            <person name="Page L."/>
            <person name="Sato H."/>
            <person name="Zhao L."/>
            <person name="Sherman L."/>
            <person name="Pakrasi H."/>
            <person name="Richardson P."/>
        </authorList>
    </citation>
    <scope>NUCLEOTIDE SEQUENCE</scope>
    <source>
        <strain evidence="5">PCC 7425</strain>
    </source>
</reference>
<dbReference type="GO" id="GO:0016757">
    <property type="term" value="F:glycosyltransferase activity"/>
    <property type="evidence" value="ECO:0007669"/>
    <property type="project" value="UniProtKB-KW"/>
</dbReference>
<proteinExistence type="predicted"/>
<keyword evidence="1" id="KW-0328">Glycosyltransferase</keyword>
<dbReference type="InterPro" id="IPR007657">
    <property type="entry name" value="Glycosyltransferase_61"/>
</dbReference>
<dbReference type="InterPro" id="IPR049625">
    <property type="entry name" value="Glyco_transf_61_cat"/>
</dbReference>
<evidence type="ECO:0000259" key="4">
    <source>
        <dbReference type="Pfam" id="PF04577"/>
    </source>
</evidence>
<dbReference type="AlphaFoldDB" id="B8HQ84"/>
<dbReference type="HOGENOM" id="CLU_053468_0_0_3"/>
<evidence type="ECO:0000313" key="5">
    <source>
        <dbReference type="EMBL" id="ACL47481.1"/>
    </source>
</evidence>
<accession>B8HQ84</accession>
<keyword evidence="3" id="KW-0325">Glycoprotein</keyword>
<organism evidence="5">
    <name type="scientific">Cyanothece sp. (strain PCC 7425 / ATCC 29141)</name>
    <dbReference type="NCBI Taxonomy" id="395961"/>
    <lineage>
        <taxon>Bacteria</taxon>
        <taxon>Bacillati</taxon>
        <taxon>Cyanobacteriota</taxon>
        <taxon>Cyanophyceae</taxon>
        <taxon>Gomontiellales</taxon>
        <taxon>Cyanothecaceae</taxon>
        <taxon>Cyanothece</taxon>
    </lineage>
</organism>
<evidence type="ECO:0000256" key="1">
    <source>
        <dbReference type="ARBA" id="ARBA00022676"/>
    </source>
</evidence>
<sequence>MGSKTTQQLKHGLKSGGRFCLYSLARLLRSLPFSSEVLGPPKGYWPSVAAAVQASSSETATSYEEIHPPEQVQLTEPIAVQPCPQAQLSARRSFMPDCKAAFVAVLPQGRVWSHNGYVISADDRLVTEVSRDFAYRWTPWVPEPEKNSIFRQLYLGDVVELPQTLAVLAVAAQSVYYHWMFDLLPRIELIRRSQVGMGSIDRFVLGKLTQKFQTETLNILGISQEKILEIPSDRPVQVKANQLVVPSVWSHEGCIPLWICNFLRQTFIPQPGQSTQRRLIYISRARATHRRVLNEAELLQFLEGFGFEPVVLEQLSVVEQAQLFSAADIIVAPHGAGLTNLVFCQPGTKVIEFFVPSYVNLGYWSLSSQLQLQHYYFFAQEVSAPDQRTPHLTDIFVNLRDLDQALTLADVAPSTQRQACLEV</sequence>
<name>B8HQ84_CYAP4</name>
<feature type="domain" description="Glycosyltransferase 61 catalytic" evidence="4">
    <location>
        <begin position="176"/>
        <end position="351"/>
    </location>
</feature>
<dbReference type="eggNOG" id="COG4421">
    <property type="taxonomic scope" value="Bacteria"/>
</dbReference>
<dbReference type="STRING" id="395961.Cyan7425_5188"/>